<protein>
    <submittedName>
        <fullName evidence="2">Uncharacterized protein</fullName>
    </submittedName>
</protein>
<reference evidence="2 3" key="1">
    <citation type="submission" date="2015-12" db="EMBL/GenBank/DDBJ databases">
        <title>Genome sequence of the marine Rhodobacteraceae strain O3.65, Candidatus Tritonibacter horizontis.</title>
        <authorList>
            <person name="Poehlein A."/>
            <person name="Giebel H.A."/>
            <person name="Voget S."/>
            <person name="Brinkhoff T."/>
        </authorList>
    </citation>
    <scope>NUCLEOTIDE SEQUENCE [LARGE SCALE GENOMIC DNA]</scope>
    <source>
        <strain evidence="2 3">O3.65</strain>
    </source>
</reference>
<organism evidence="2 3">
    <name type="scientific">Tritonibacter horizontis</name>
    <dbReference type="NCBI Taxonomy" id="1768241"/>
    <lineage>
        <taxon>Bacteria</taxon>
        <taxon>Pseudomonadati</taxon>
        <taxon>Pseudomonadota</taxon>
        <taxon>Alphaproteobacteria</taxon>
        <taxon>Rhodobacterales</taxon>
        <taxon>Paracoccaceae</taxon>
        <taxon>Tritonibacter</taxon>
    </lineage>
</organism>
<sequence length="447" mass="49214">MAVTFQRAVLRHAPHARLGIGAGGLAVFGDVPDMFQRRWRRGHRCRLGLRLRRSGCGPRAPGAGGMTRCLRRCIVLHRVPHLLGHRHAHSHPEPGAHPAVGRRGGGFHRLGGLELGVAAKIADDPHLGALVHGLFDSRRQRDILDVKLGDRQAVLGHDGADFGGHQLAQVGGIRGHVQHRDAGPCDGARKLLHDDVADLVRDLVHGEFTIGADDLGQEARRVHHPHGVGSKGAQTDRAEFRVATHDRILGAPFEVIEPGCGDKVDLGFERRLKAMVPMLQRGQDRHVVGLKHIKTGSEDIRQLAFVDEHRRLAFAHRQLGAVFDGVAFPFKPGDHRMPRIVRPMDDVDKFPFEKVENTQGASFRVCLFRCSNPAAPKPEPRGTPGRKWHCGENFPRHGTDQQTNRPTDQQADRPADQSARSPITSRAIRDTMGRASSALMPTRRRGS</sequence>
<feature type="region of interest" description="Disordered" evidence="1">
    <location>
        <begin position="373"/>
        <end position="447"/>
    </location>
</feature>
<dbReference type="AlphaFoldDB" id="A0A132C2A6"/>
<accession>A0A132C2A6</accession>
<proteinExistence type="predicted"/>
<name>A0A132C2A6_9RHOB</name>
<evidence type="ECO:0000313" key="2">
    <source>
        <dbReference type="EMBL" id="KUP94719.1"/>
    </source>
</evidence>
<comment type="caution">
    <text evidence="2">The sequence shown here is derived from an EMBL/GenBank/DDBJ whole genome shotgun (WGS) entry which is preliminary data.</text>
</comment>
<feature type="compositionally biased region" description="Polar residues" evidence="1">
    <location>
        <begin position="400"/>
        <end position="409"/>
    </location>
</feature>
<evidence type="ECO:0000256" key="1">
    <source>
        <dbReference type="SAM" id="MobiDB-lite"/>
    </source>
</evidence>
<gene>
    <name evidence="2" type="ORF">TRIHO_03910</name>
</gene>
<dbReference type="EMBL" id="LPUY01000009">
    <property type="protein sequence ID" value="KUP94719.1"/>
    <property type="molecule type" value="Genomic_DNA"/>
</dbReference>
<evidence type="ECO:0000313" key="3">
    <source>
        <dbReference type="Proteomes" id="UP000068382"/>
    </source>
</evidence>
<keyword evidence="3" id="KW-1185">Reference proteome</keyword>
<dbReference type="Proteomes" id="UP000068382">
    <property type="component" value="Unassembled WGS sequence"/>
</dbReference>